<feature type="binding site" evidence="6">
    <location>
        <position position="440"/>
    </location>
    <ligand>
        <name>Zn(2+)</name>
        <dbReference type="ChEBI" id="CHEBI:29105"/>
    </ligand>
</feature>
<dbReference type="GO" id="GO:0046872">
    <property type="term" value="F:metal ion binding"/>
    <property type="evidence" value="ECO:0007669"/>
    <property type="project" value="UniProtKB-KW"/>
</dbReference>
<comment type="similarity">
    <text evidence="2">Belongs to the ADIPOR family.</text>
</comment>
<feature type="compositionally biased region" description="Basic and acidic residues" evidence="7">
    <location>
        <begin position="39"/>
        <end position="49"/>
    </location>
</feature>
<evidence type="ECO:0000256" key="8">
    <source>
        <dbReference type="SAM" id="Phobius"/>
    </source>
</evidence>
<evidence type="ECO:0000256" key="4">
    <source>
        <dbReference type="ARBA" id="ARBA00022989"/>
    </source>
</evidence>
<dbReference type="Pfam" id="PF03006">
    <property type="entry name" value="HlyIII"/>
    <property type="match status" value="1"/>
</dbReference>
<accession>A0AAV4ZWZ7</accession>
<feature type="region of interest" description="Disordered" evidence="7">
    <location>
        <begin position="39"/>
        <end position="59"/>
    </location>
</feature>
<evidence type="ECO:0000256" key="5">
    <source>
        <dbReference type="ARBA" id="ARBA00023136"/>
    </source>
</evidence>
<dbReference type="GO" id="GO:0038023">
    <property type="term" value="F:signaling receptor activity"/>
    <property type="evidence" value="ECO:0007669"/>
    <property type="project" value="TreeGrafter"/>
</dbReference>
<keyword evidence="10" id="KW-1185">Reference proteome</keyword>
<dbReference type="PANTHER" id="PTHR20855:SF52">
    <property type="entry name" value="ADIPONECTIN RECEPTOR PROTEIN"/>
    <property type="match status" value="1"/>
</dbReference>
<name>A0AAV4ZWZ7_9AGAM</name>
<keyword evidence="4 8" id="KW-1133">Transmembrane helix</keyword>
<evidence type="ECO:0008006" key="11">
    <source>
        <dbReference type="Google" id="ProtNLM"/>
    </source>
</evidence>
<evidence type="ECO:0000256" key="3">
    <source>
        <dbReference type="ARBA" id="ARBA00022692"/>
    </source>
</evidence>
<evidence type="ECO:0000256" key="6">
    <source>
        <dbReference type="PIRSR" id="PIRSR604254-1"/>
    </source>
</evidence>
<comment type="subcellular location">
    <subcellularLocation>
        <location evidence="1">Membrane</location>
        <topology evidence="1">Multi-pass membrane protein</topology>
    </subcellularLocation>
</comment>
<keyword evidence="6" id="KW-0862">Zinc</keyword>
<reference evidence="9" key="1">
    <citation type="submission" date="2021-10" db="EMBL/GenBank/DDBJ databases">
        <title>De novo Genome Assembly of Clathrus columnatus (Basidiomycota, Fungi) Using Illumina and Nanopore Sequence Data.</title>
        <authorList>
            <person name="Ogiso-Tanaka E."/>
            <person name="Itagaki H."/>
            <person name="Hosoya T."/>
            <person name="Hosaka K."/>
        </authorList>
    </citation>
    <scope>NUCLEOTIDE SEQUENCE</scope>
    <source>
        <strain evidence="9">MO-923</strain>
    </source>
</reference>
<comment type="caution">
    <text evidence="9">The sequence shown here is derived from an EMBL/GenBank/DDBJ whole genome shotgun (WGS) entry which is preliminary data.</text>
</comment>
<evidence type="ECO:0000313" key="10">
    <source>
        <dbReference type="Proteomes" id="UP001050691"/>
    </source>
</evidence>
<keyword evidence="5 8" id="KW-0472">Membrane</keyword>
<feature type="transmembrane region" description="Helical" evidence="8">
    <location>
        <begin position="433"/>
        <end position="450"/>
    </location>
</feature>
<dbReference type="Proteomes" id="UP001050691">
    <property type="component" value="Unassembled WGS sequence"/>
</dbReference>
<evidence type="ECO:0000256" key="7">
    <source>
        <dbReference type="SAM" id="MobiDB-lite"/>
    </source>
</evidence>
<dbReference type="PANTHER" id="PTHR20855">
    <property type="entry name" value="ADIPOR/PROGESTIN RECEPTOR-RELATED"/>
    <property type="match status" value="1"/>
</dbReference>
<protein>
    <recommendedName>
        <fullName evidence="11">HlyIII-domain-containing protein</fullName>
    </recommendedName>
</protein>
<dbReference type="EMBL" id="BPWL01000001">
    <property type="protein sequence ID" value="GJJ06150.1"/>
    <property type="molecule type" value="Genomic_DNA"/>
</dbReference>
<feature type="transmembrane region" description="Helical" evidence="8">
    <location>
        <begin position="396"/>
        <end position="413"/>
    </location>
</feature>
<feature type="binding site" evidence="6">
    <location>
        <position position="436"/>
    </location>
    <ligand>
        <name>Zn(2+)</name>
        <dbReference type="ChEBI" id="CHEBI:29105"/>
    </ligand>
</feature>
<organism evidence="9 10">
    <name type="scientific">Clathrus columnatus</name>
    <dbReference type="NCBI Taxonomy" id="1419009"/>
    <lineage>
        <taxon>Eukaryota</taxon>
        <taxon>Fungi</taxon>
        <taxon>Dikarya</taxon>
        <taxon>Basidiomycota</taxon>
        <taxon>Agaricomycotina</taxon>
        <taxon>Agaricomycetes</taxon>
        <taxon>Phallomycetidae</taxon>
        <taxon>Phallales</taxon>
        <taxon>Clathraceae</taxon>
        <taxon>Clathrus</taxon>
    </lineage>
</organism>
<dbReference type="AlphaFoldDB" id="A0AAV4ZWZ7"/>
<evidence type="ECO:0000256" key="1">
    <source>
        <dbReference type="ARBA" id="ARBA00004141"/>
    </source>
</evidence>
<feature type="transmembrane region" description="Helical" evidence="8">
    <location>
        <begin position="363"/>
        <end position="384"/>
    </location>
</feature>
<gene>
    <name evidence="9" type="ORF">Clacol_000339</name>
</gene>
<evidence type="ECO:0000313" key="9">
    <source>
        <dbReference type="EMBL" id="GJJ06150.1"/>
    </source>
</evidence>
<dbReference type="InterPro" id="IPR004254">
    <property type="entry name" value="AdipoR/HlyIII-related"/>
</dbReference>
<evidence type="ECO:0000256" key="2">
    <source>
        <dbReference type="ARBA" id="ARBA00007018"/>
    </source>
</evidence>
<sequence length="483" mass="55640">MPLLAKLRVAILEHLKDLETNLSQLDPYLIALCEERDVSSRDRSSRDSGEASTSRAHLRRRGSLSAAAIEETRARVRDVLDMLQRIRSDVYSYLPEMQTRMPSLDDMRSHIQHLPRKETFEKLMVDNNPALYLPRLRSHLESLHDHIHSLKLPSSFSKTFPSFTIRPYNGIIADFLYKLQDPAILTDPLKTPLDVIGTLGESRPSEAELAELEHQFELQIKRALEESKDGRRLIPFEYVPRRYQYNHHVRTGYRFIPLSAWPRLLLSVFQFHNETANILTHLLPLLYSLRAIWTTIPPFPHFIQSISTNLSMAESAEDIIDAFDIPRRAFVFAANLCLLCSCICASILPFTDRFNAPANKNGRLAFFISLAVVAVVPLTHLAAIHSIWDTYFFIRPEIPSILSYSIGVIFYAFHIPERFVPDEWKWCTDLLGGGSHAIWHVCIIIGALFYRYQIHYADVRITAMVHYRNGVGNETLCQLTWDW</sequence>
<proteinExistence type="inferred from homology"/>
<dbReference type="GO" id="GO:0016020">
    <property type="term" value="C:membrane"/>
    <property type="evidence" value="ECO:0007669"/>
    <property type="project" value="UniProtKB-SubCell"/>
</dbReference>
<keyword evidence="3 8" id="KW-0812">Transmembrane</keyword>
<feature type="transmembrane region" description="Helical" evidence="8">
    <location>
        <begin position="329"/>
        <end position="351"/>
    </location>
</feature>
<keyword evidence="6" id="KW-0479">Metal-binding</keyword>